<gene>
    <name evidence="1" type="ORF">F2S80_04895</name>
</gene>
<sequence length="148" mass="17347">MVIQSFGKLIFEGNSYEMLRGIFNPSIYGFKSYSYYTCYYEILDKELYLKHLVIISDDKPNLHNVSAQSLISIRENSELDLDFDDAFCGYINVNLKLAFSGVVGVYNSFIPQEYPEYLFFEKGILLRTQKTKKPLSYFFRLKNLKSDF</sequence>
<organism evidence="1 2">
    <name type="scientific">Haemophilus seminalis</name>
    <dbReference type="NCBI Taxonomy" id="2582921"/>
    <lineage>
        <taxon>Bacteria</taxon>
        <taxon>Pseudomonadati</taxon>
        <taxon>Pseudomonadota</taxon>
        <taxon>Gammaproteobacteria</taxon>
        <taxon>Pasteurellales</taxon>
        <taxon>Pasteurellaceae</taxon>
        <taxon>Haemophilus</taxon>
    </lineage>
</organism>
<dbReference type="EMBL" id="VXDF01000004">
    <property type="protein sequence ID" value="KAA5522955.1"/>
    <property type="molecule type" value="Genomic_DNA"/>
</dbReference>
<reference evidence="1 2" key="1">
    <citation type="submission" date="2019-09" db="EMBL/GenBank/DDBJ databases">
        <title>Haemophilus seminale sp. nov., isolated from human semen.</title>
        <authorList>
            <person name="Zheng M."/>
        </authorList>
    </citation>
    <scope>NUCLEOTIDE SEQUENCE [LARGE SCALE GENOMIC DNA]</scope>
    <source>
        <strain evidence="1 2">SZY H2</strain>
    </source>
</reference>
<dbReference type="RefSeq" id="WP_139989375.1">
    <property type="nucleotide sequence ID" value="NZ_VCED01000002.1"/>
</dbReference>
<comment type="caution">
    <text evidence="1">The sequence shown here is derived from an EMBL/GenBank/DDBJ whole genome shotgun (WGS) entry which is preliminary data.</text>
</comment>
<keyword evidence="2" id="KW-1185">Reference proteome</keyword>
<proteinExistence type="predicted"/>
<accession>A0ABQ6SKW2</accession>
<evidence type="ECO:0000313" key="2">
    <source>
        <dbReference type="Proteomes" id="UP000324828"/>
    </source>
</evidence>
<dbReference type="Proteomes" id="UP000324828">
    <property type="component" value="Unassembled WGS sequence"/>
</dbReference>
<protein>
    <submittedName>
        <fullName evidence="1">Uncharacterized protein</fullName>
    </submittedName>
</protein>
<name>A0ABQ6SKW2_9PAST</name>
<evidence type="ECO:0000313" key="1">
    <source>
        <dbReference type="EMBL" id="KAA5522955.1"/>
    </source>
</evidence>